<keyword evidence="1" id="KW-0812">Transmembrane</keyword>
<sequence length="105" mass="12496">MFDNSFIFFIIFFWLFFFSLFETLLRICTICKSFEIIVNHIYFSRSSIYEDVLGDTCQRKCIRMILTVLVINQEHIPLIDVITLYQLISPDTKLEHSSLYFYGVG</sequence>
<evidence type="ECO:0000256" key="1">
    <source>
        <dbReference type="SAM" id="Phobius"/>
    </source>
</evidence>
<proteinExistence type="predicted"/>
<dbReference type="AlphaFoldDB" id="A0A0L8GWA8"/>
<keyword evidence="1" id="KW-0472">Membrane</keyword>
<reference evidence="2" key="1">
    <citation type="submission" date="2015-07" db="EMBL/GenBank/DDBJ databases">
        <title>MeaNS - Measles Nucleotide Surveillance Program.</title>
        <authorList>
            <person name="Tran T."/>
            <person name="Druce J."/>
        </authorList>
    </citation>
    <scope>NUCLEOTIDE SEQUENCE</scope>
    <source>
        <strain evidence="2">UCB-OBI-ISO-001</strain>
        <tissue evidence="2">Gonad</tissue>
    </source>
</reference>
<protein>
    <submittedName>
        <fullName evidence="2">Uncharacterized protein</fullName>
    </submittedName>
</protein>
<name>A0A0L8GWA8_OCTBM</name>
<evidence type="ECO:0000313" key="2">
    <source>
        <dbReference type="EMBL" id="KOF81167.1"/>
    </source>
</evidence>
<gene>
    <name evidence="2" type="ORF">OCBIM_22026902mg</name>
</gene>
<dbReference type="EMBL" id="KQ420138">
    <property type="protein sequence ID" value="KOF81167.1"/>
    <property type="molecule type" value="Genomic_DNA"/>
</dbReference>
<accession>A0A0L8GWA8</accession>
<keyword evidence="1" id="KW-1133">Transmembrane helix</keyword>
<feature type="transmembrane region" description="Helical" evidence="1">
    <location>
        <begin position="6"/>
        <end position="25"/>
    </location>
</feature>
<organism evidence="2">
    <name type="scientific">Octopus bimaculoides</name>
    <name type="common">California two-spotted octopus</name>
    <dbReference type="NCBI Taxonomy" id="37653"/>
    <lineage>
        <taxon>Eukaryota</taxon>
        <taxon>Metazoa</taxon>
        <taxon>Spiralia</taxon>
        <taxon>Lophotrochozoa</taxon>
        <taxon>Mollusca</taxon>
        <taxon>Cephalopoda</taxon>
        <taxon>Coleoidea</taxon>
        <taxon>Octopodiformes</taxon>
        <taxon>Octopoda</taxon>
        <taxon>Incirrata</taxon>
        <taxon>Octopodidae</taxon>
        <taxon>Octopus</taxon>
    </lineage>
</organism>